<gene>
    <name evidence="1" type="ORF">A3843_02180</name>
</gene>
<proteinExistence type="predicted"/>
<name>A0A1U7JKA2_9HYPH</name>
<protein>
    <submittedName>
        <fullName evidence="1">Uncharacterized protein</fullName>
    </submittedName>
</protein>
<evidence type="ECO:0000313" key="2">
    <source>
        <dbReference type="Proteomes" id="UP000185783"/>
    </source>
</evidence>
<reference evidence="1 2" key="1">
    <citation type="submission" date="2016-03" db="EMBL/GenBank/DDBJ databases">
        <title>Genome sequence of Nesiotobacter sp. nov., a moderately halophilic alphaproteobacterium isolated from the Yellow Sea, China.</title>
        <authorList>
            <person name="Zhang G."/>
            <person name="Zhang R."/>
        </authorList>
    </citation>
    <scope>NUCLEOTIDE SEQUENCE [LARGE SCALE GENOMIC DNA]</scope>
    <source>
        <strain evidence="1 2">WB1-6</strain>
    </source>
</reference>
<sequence>MPALLELQNSINKAYSRAVYGKQKRLSAEDKKKTELIVHLEEGSTLFGVDLTEVLNRVVDKAMGKLTGPQIVITILGLAAVVGTTYVKVADINSRAIEKEIDFRILQTEEETKRYEKIVEIAKQNTFVNEQLADTIKAQSTLIAKLDEDDEVYEKDTLLVNGRVSKKLLKEEKVPKLQTRLDGNYIILSVDSGEVQDGYRAK</sequence>
<comment type="caution">
    <text evidence="1">The sequence shown here is derived from an EMBL/GenBank/DDBJ whole genome shotgun (WGS) entry which is preliminary data.</text>
</comment>
<dbReference type="Proteomes" id="UP000185783">
    <property type="component" value="Unassembled WGS sequence"/>
</dbReference>
<dbReference type="AlphaFoldDB" id="A0A1U7JKA2"/>
<accession>A0A1U7JKA2</accession>
<dbReference type="EMBL" id="LVVZ01000005">
    <property type="protein sequence ID" value="OKL45176.1"/>
    <property type="molecule type" value="Genomic_DNA"/>
</dbReference>
<organism evidence="1 2">
    <name type="scientific">Pseudovibrio exalbescens</name>
    <dbReference type="NCBI Taxonomy" id="197461"/>
    <lineage>
        <taxon>Bacteria</taxon>
        <taxon>Pseudomonadati</taxon>
        <taxon>Pseudomonadota</taxon>
        <taxon>Alphaproteobacteria</taxon>
        <taxon>Hyphomicrobiales</taxon>
        <taxon>Stappiaceae</taxon>
        <taxon>Pseudovibrio</taxon>
    </lineage>
</organism>
<evidence type="ECO:0000313" key="1">
    <source>
        <dbReference type="EMBL" id="OKL45176.1"/>
    </source>
</evidence>
<keyword evidence="2" id="KW-1185">Reference proteome</keyword>